<protein>
    <submittedName>
        <fullName evidence="1">Uncharacterized protein</fullName>
    </submittedName>
</protein>
<sequence>MGEGMIELEEEAFYRCGVRLLPERWRKGYISYISDHVFLSSHHFTDWVLGRLVPEINAVVRAEPRELLEIISVSSYMLNIRSPCGSRSGLALEAKDRVNLVVLFLVEHMPKRYQT</sequence>
<keyword evidence="2" id="KW-1185">Reference proteome</keyword>
<dbReference type="Proteomes" id="UP000054047">
    <property type="component" value="Unassembled WGS sequence"/>
</dbReference>
<evidence type="ECO:0000313" key="1">
    <source>
        <dbReference type="EMBL" id="KIH60204.1"/>
    </source>
</evidence>
<accession>A0A0C2GMG7</accession>
<proteinExistence type="predicted"/>
<gene>
    <name evidence="1" type="ORF">ANCDUO_09552</name>
</gene>
<dbReference type="AlphaFoldDB" id="A0A0C2GMG7"/>
<reference evidence="1 2" key="1">
    <citation type="submission" date="2013-12" db="EMBL/GenBank/DDBJ databases">
        <title>Draft genome of the parsitic nematode Ancylostoma duodenale.</title>
        <authorList>
            <person name="Mitreva M."/>
        </authorList>
    </citation>
    <scope>NUCLEOTIDE SEQUENCE [LARGE SCALE GENOMIC DNA]</scope>
    <source>
        <strain evidence="1 2">Zhejiang</strain>
    </source>
</reference>
<dbReference type="EMBL" id="KN731189">
    <property type="protein sequence ID" value="KIH60204.1"/>
    <property type="molecule type" value="Genomic_DNA"/>
</dbReference>
<name>A0A0C2GMG7_9BILA</name>
<evidence type="ECO:0000313" key="2">
    <source>
        <dbReference type="Proteomes" id="UP000054047"/>
    </source>
</evidence>
<organism evidence="1 2">
    <name type="scientific">Ancylostoma duodenale</name>
    <dbReference type="NCBI Taxonomy" id="51022"/>
    <lineage>
        <taxon>Eukaryota</taxon>
        <taxon>Metazoa</taxon>
        <taxon>Ecdysozoa</taxon>
        <taxon>Nematoda</taxon>
        <taxon>Chromadorea</taxon>
        <taxon>Rhabditida</taxon>
        <taxon>Rhabditina</taxon>
        <taxon>Rhabditomorpha</taxon>
        <taxon>Strongyloidea</taxon>
        <taxon>Ancylostomatidae</taxon>
        <taxon>Ancylostomatinae</taxon>
        <taxon>Ancylostoma</taxon>
    </lineage>
</organism>